<evidence type="ECO:0000313" key="3">
    <source>
        <dbReference type="Proteomes" id="UP001143364"/>
    </source>
</evidence>
<dbReference type="RefSeq" id="WP_271205402.1">
    <property type="nucleotide sequence ID" value="NZ_BSFK01000016.1"/>
</dbReference>
<evidence type="ECO:0000256" key="1">
    <source>
        <dbReference type="SAM" id="SignalP"/>
    </source>
</evidence>
<dbReference type="EMBL" id="BSFK01000016">
    <property type="protein sequence ID" value="GLK77559.1"/>
    <property type="molecule type" value="Genomic_DNA"/>
</dbReference>
<dbReference type="InterPro" id="IPR021109">
    <property type="entry name" value="Peptidase_aspartic_dom_sf"/>
</dbReference>
<keyword evidence="3" id="KW-1185">Reference proteome</keyword>
<dbReference type="NCBIfam" id="TIGR02281">
    <property type="entry name" value="clan_AA_DTGA"/>
    <property type="match status" value="1"/>
</dbReference>
<dbReference type="Proteomes" id="UP001143364">
    <property type="component" value="Unassembled WGS sequence"/>
</dbReference>
<reference evidence="2" key="1">
    <citation type="journal article" date="2014" name="Int. J. Syst. Evol. Microbiol.">
        <title>Complete genome sequence of Corynebacterium casei LMG S-19264T (=DSM 44701T), isolated from a smear-ripened cheese.</title>
        <authorList>
            <consortium name="US DOE Joint Genome Institute (JGI-PGF)"/>
            <person name="Walter F."/>
            <person name="Albersmeier A."/>
            <person name="Kalinowski J."/>
            <person name="Ruckert C."/>
        </authorList>
    </citation>
    <scope>NUCLEOTIDE SEQUENCE</scope>
    <source>
        <strain evidence="2">VKM B-2555</strain>
    </source>
</reference>
<sequence length="169" mass="17540">MLKTLVVVAAAVIGAAALAPQLLQRAVEREAPPALAAKTLKPSPDAGRTVTLLAGPDGHFRTEAMIGGRRAPMLVDTGATVVAFSYETGRDLGLISGGDRFDLPVATANGSVGARQVTAPEIRIGSISVTNVPAVVLAPGAMDGNLLGMSFLSRLKRMESTRDRLVLER</sequence>
<dbReference type="CDD" id="cd05483">
    <property type="entry name" value="retropepsin_like_bacteria"/>
    <property type="match status" value="1"/>
</dbReference>
<protein>
    <submittedName>
        <fullName evidence="2">Peptidase</fullName>
    </submittedName>
</protein>
<proteinExistence type="predicted"/>
<evidence type="ECO:0000313" key="2">
    <source>
        <dbReference type="EMBL" id="GLK77559.1"/>
    </source>
</evidence>
<feature type="signal peptide" evidence="1">
    <location>
        <begin position="1"/>
        <end position="19"/>
    </location>
</feature>
<accession>A0A9W6N3Z1</accession>
<dbReference type="SUPFAM" id="SSF50630">
    <property type="entry name" value="Acid proteases"/>
    <property type="match status" value="1"/>
</dbReference>
<organism evidence="2 3">
    <name type="scientific">Methylopila jiangsuensis</name>
    <dbReference type="NCBI Taxonomy" id="586230"/>
    <lineage>
        <taxon>Bacteria</taxon>
        <taxon>Pseudomonadati</taxon>
        <taxon>Pseudomonadota</taxon>
        <taxon>Alphaproteobacteria</taxon>
        <taxon>Hyphomicrobiales</taxon>
        <taxon>Methylopilaceae</taxon>
        <taxon>Methylopila</taxon>
    </lineage>
</organism>
<reference evidence="2" key="2">
    <citation type="submission" date="2023-01" db="EMBL/GenBank/DDBJ databases">
        <authorList>
            <person name="Sun Q."/>
            <person name="Evtushenko L."/>
        </authorList>
    </citation>
    <scope>NUCLEOTIDE SEQUENCE</scope>
    <source>
        <strain evidence="2">VKM B-2555</strain>
    </source>
</reference>
<dbReference type="InterPro" id="IPR011969">
    <property type="entry name" value="Clan_AA_Asp_peptidase_C"/>
</dbReference>
<feature type="chain" id="PRO_5040742124" evidence="1">
    <location>
        <begin position="20"/>
        <end position="169"/>
    </location>
</feature>
<dbReference type="Gene3D" id="2.40.70.10">
    <property type="entry name" value="Acid Proteases"/>
    <property type="match status" value="1"/>
</dbReference>
<dbReference type="AlphaFoldDB" id="A0A9W6N3Z1"/>
<dbReference type="Pfam" id="PF13975">
    <property type="entry name" value="gag-asp_proteas"/>
    <property type="match status" value="1"/>
</dbReference>
<dbReference type="InterPro" id="IPR034122">
    <property type="entry name" value="Retropepsin-like_bacterial"/>
</dbReference>
<gene>
    <name evidence="2" type="ORF">GCM10008171_28130</name>
</gene>
<keyword evidence="1" id="KW-0732">Signal</keyword>
<comment type="caution">
    <text evidence="2">The sequence shown here is derived from an EMBL/GenBank/DDBJ whole genome shotgun (WGS) entry which is preliminary data.</text>
</comment>
<name>A0A9W6N3Z1_9HYPH</name>